<evidence type="ECO:0000259" key="2">
    <source>
        <dbReference type="PROSITE" id="PS51384"/>
    </source>
</evidence>
<proteinExistence type="predicted"/>
<dbReference type="EMBL" id="VIKS01000004">
    <property type="protein sequence ID" value="TQV88171.1"/>
    <property type="molecule type" value="Genomic_DNA"/>
</dbReference>
<dbReference type="Pfam" id="PF00175">
    <property type="entry name" value="NAD_binding_1"/>
    <property type="match status" value="1"/>
</dbReference>
<dbReference type="SUPFAM" id="SSF50475">
    <property type="entry name" value="FMN-binding split barrel"/>
    <property type="match status" value="1"/>
</dbReference>
<dbReference type="PROSITE" id="PS51384">
    <property type="entry name" value="FAD_FR"/>
    <property type="match status" value="1"/>
</dbReference>
<dbReference type="OrthoDB" id="9796486at2"/>
<dbReference type="GO" id="GO:0051537">
    <property type="term" value="F:2 iron, 2 sulfur cluster binding"/>
    <property type="evidence" value="ECO:0007669"/>
    <property type="project" value="InterPro"/>
</dbReference>
<comment type="caution">
    <text evidence="3">The sequence shown here is derived from an EMBL/GenBank/DDBJ whole genome shotgun (WGS) entry which is preliminary data.</text>
</comment>
<dbReference type="SUPFAM" id="SSF52343">
    <property type="entry name" value="Ferredoxin reductase-like, C-terminal NADP-linked domain"/>
    <property type="match status" value="1"/>
</dbReference>
<dbReference type="InterPro" id="IPR008333">
    <property type="entry name" value="Cbr1-like_FAD-bd_dom"/>
</dbReference>
<dbReference type="InterPro" id="IPR012675">
    <property type="entry name" value="Beta-grasp_dom_sf"/>
</dbReference>
<dbReference type="InterPro" id="IPR001041">
    <property type="entry name" value="2Fe-2S_ferredoxin-type"/>
</dbReference>
<accession>A0A545UFB7</accession>
<evidence type="ECO:0000313" key="4">
    <source>
        <dbReference type="Proteomes" id="UP000315439"/>
    </source>
</evidence>
<dbReference type="InterPro" id="IPR036010">
    <property type="entry name" value="2Fe-2S_ferredoxin-like_sf"/>
</dbReference>
<dbReference type="Pfam" id="PF00111">
    <property type="entry name" value="Fer2"/>
    <property type="match status" value="1"/>
</dbReference>
<gene>
    <name evidence="3" type="ORF">FLL46_06485</name>
</gene>
<dbReference type="CDD" id="cd00207">
    <property type="entry name" value="fer2"/>
    <property type="match status" value="1"/>
</dbReference>
<organism evidence="3 4">
    <name type="scientific">Aliikangiella coralliicola</name>
    <dbReference type="NCBI Taxonomy" id="2592383"/>
    <lineage>
        <taxon>Bacteria</taxon>
        <taxon>Pseudomonadati</taxon>
        <taxon>Pseudomonadota</taxon>
        <taxon>Gammaproteobacteria</taxon>
        <taxon>Oceanospirillales</taxon>
        <taxon>Pleioneaceae</taxon>
        <taxon>Aliikangiella</taxon>
    </lineage>
</organism>
<dbReference type="GO" id="GO:0016491">
    <property type="term" value="F:oxidoreductase activity"/>
    <property type="evidence" value="ECO:0007669"/>
    <property type="project" value="InterPro"/>
</dbReference>
<dbReference type="Proteomes" id="UP000315439">
    <property type="component" value="Unassembled WGS sequence"/>
</dbReference>
<dbReference type="InterPro" id="IPR006058">
    <property type="entry name" value="2Fe2S_fd_BS"/>
</dbReference>
<dbReference type="Gene3D" id="3.40.50.80">
    <property type="entry name" value="Nucleotide-binding domain of ferredoxin-NADP reductase (FNR) module"/>
    <property type="match status" value="1"/>
</dbReference>
<evidence type="ECO:0000313" key="3">
    <source>
        <dbReference type="EMBL" id="TQV88171.1"/>
    </source>
</evidence>
<sequence>MNNPTPFHSGELKVQQRAKEASIAQRNGTAISHLIIPGAIPFIAQQNMLVVTSVDHRKKVWVSILIGDAGFVSAPDPESIVIDTTKLLTQQSDIFWRNIKVNAQIGLLAIELSTRRRLRVNGTISQLNQTRFKINVEQAFPNCPKYIQRRSLDISSPKSSADLPPVLTGHYLTNKHIELIQNADSFFVGSANTSFSNSDNKKVERSQNQIELLSCDASHRGGFPGFVEVIDGKTLRIPDYRGNSMFNTLGNIENFPFASIVFIDFENLKILQLSGRAKILWDQHDPTDKTAGTRRFWTLAVDDWQETTLPDAVNWKLLDYSPHNPRETKNTQQTIRRLELKVEKIEQKSKRVKLFRLVSQKGELLPAFEPGAHLPIEINLSTGEKVKRHYSLLSSSHDNRFYEIAVQLEAQGRGGSMFIHQQITVGSTITSGQPQNNFPLSPISGHTILIAGGIGITPILSMLRKLSEEKRSFEIHYAARNPSEFIFFKTINSLAGDKASFYHSSGPSPKRLPLQKIMESAPGHSHLFICGPARMINSARTLTEGLNWSHSRLHFESFGATNSADDKAIDVTLKKSARVIKVKPTETILDALIKSNVPIPFDCKRGECGMCATKIISGQPEHRDIYLNQDERAQQICVCVSRAKGSQLTLDL</sequence>
<dbReference type="InterPro" id="IPR017938">
    <property type="entry name" value="Riboflavin_synthase-like_b-brl"/>
</dbReference>
<evidence type="ECO:0000259" key="1">
    <source>
        <dbReference type="PROSITE" id="PS51085"/>
    </source>
</evidence>
<reference evidence="3 4" key="1">
    <citation type="submission" date="2019-07" db="EMBL/GenBank/DDBJ databases">
        <title>Draft genome for Aliikangiella sp. M105.</title>
        <authorList>
            <person name="Wang G."/>
        </authorList>
    </citation>
    <scope>NUCLEOTIDE SEQUENCE [LARGE SCALE GENOMIC DNA]</scope>
    <source>
        <strain evidence="3 4">M105</strain>
    </source>
</reference>
<dbReference type="Pfam" id="PF00970">
    <property type="entry name" value="FAD_binding_6"/>
    <property type="match status" value="1"/>
</dbReference>
<dbReference type="SUPFAM" id="SSF54292">
    <property type="entry name" value="2Fe-2S ferredoxin-like"/>
    <property type="match status" value="1"/>
</dbReference>
<name>A0A545UFB7_9GAMM</name>
<dbReference type="Gene3D" id="2.30.110.10">
    <property type="entry name" value="Electron Transport, Fmn-binding Protein, Chain A"/>
    <property type="match status" value="2"/>
</dbReference>
<dbReference type="CDD" id="cd06185">
    <property type="entry name" value="PDR_like"/>
    <property type="match status" value="1"/>
</dbReference>
<dbReference type="InterPro" id="IPR012349">
    <property type="entry name" value="Split_barrel_FMN-bd"/>
</dbReference>
<dbReference type="AlphaFoldDB" id="A0A545UFB7"/>
<dbReference type="Gene3D" id="3.10.20.30">
    <property type="match status" value="1"/>
</dbReference>
<dbReference type="PANTHER" id="PTHR42815:SF2">
    <property type="entry name" value="FAD-BINDING, PUTATIVE (AFU_ORTHOLOGUE AFUA_6G07600)-RELATED"/>
    <property type="match status" value="1"/>
</dbReference>
<feature type="domain" description="FAD-binding FR-type" evidence="2">
    <location>
        <begin position="335"/>
        <end position="441"/>
    </location>
</feature>
<dbReference type="PROSITE" id="PS51085">
    <property type="entry name" value="2FE2S_FER_2"/>
    <property type="match status" value="1"/>
</dbReference>
<dbReference type="RefSeq" id="WP_142892680.1">
    <property type="nucleotide sequence ID" value="NZ_ML660162.1"/>
</dbReference>
<dbReference type="Gene3D" id="2.40.30.10">
    <property type="entry name" value="Translation factors"/>
    <property type="match status" value="1"/>
</dbReference>
<dbReference type="InterPro" id="IPR001433">
    <property type="entry name" value="OxRdtase_FAD/NAD-bd"/>
</dbReference>
<keyword evidence="4" id="KW-1185">Reference proteome</keyword>
<protein>
    <submittedName>
        <fullName evidence="3">2Fe-2S iron-sulfur cluster binding domain-containing protein</fullName>
    </submittedName>
</protein>
<dbReference type="InterPro" id="IPR039261">
    <property type="entry name" value="FNR_nucleotide-bd"/>
</dbReference>
<dbReference type="SUPFAM" id="SSF63380">
    <property type="entry name" value="Riboflavin synthase domain-like"/>
    <property type="match status" value="1"/>
</dbReference>
<dbReference type="PROSITE" id="PS00197">
    <property type="entry name" value="2FE2S_FER_1"/>
    <property type="match status" value="1"/>
</dbReference>
<dbReference type="InterPro" id="IPR017927">
    <property type="entry name" value="FAD-bd_FR_type"/>
</dbReference>
<feature type="domain" description="2Fe-2S ferredoxin-type" evidence="1">
    <location>
        <begin position="567"/>
        <end position="652"/>
    </location>
</feature>
<dbReference type="PANTHER" id="PTHR42815">
    <property type="entry name" value="FAD-BINDING, PUTATIVE (AFU_ORTHOLOGUE AFUA_6G07600)-RELATED"/>
    <property type="match status" value="1"/>
</dbReference>
<dbReference type="PRINTS" id="PR00409">
    <property type="entry name" value="PHDIOXRDTASE"/>
</dbReference>